<comment type="caution">
    <text evidence="1">The sequence shown here is derived from an EMBL/GenBank/DDBJ whole genome shotgun (WGS) entry which is preliminary data.</text>
</comment>
<accession>A0ACC2WG30</accession>
<reference evidence="1" key="1">
    <citation type="submission" date="2023-04" db="EMBL/GenBank/DDBJ databases">
        <title>Draft Genome sequencing of Naganishia species isolated from polar environments using Oxford Nanopore Technology.</title>
        <authorList>
            <person name="Leo P."/>
            <person name="Venkateswaran K."/>
        </authorList>
    </citation>
    <scope>NUCLEOTIDE SEQUENCE</scope>
    <source>
        <strain evidence="1">MNA-CCFEE 5262</strain>
    </source>
</reference>
<evidence type="ECO:0000313" key="1">
    <source>
        <dbReference type="EMBL" id="KAJ9110358.1"/>
    </source>
</evidence>
<sequence>MSTLVAAITKCPSHITKRANALAQPLRTRATQRIARPAGTVLRFNSTTSATPSSAESSTPSGASAASDSKPTHYLITLKRSPIGLPDTTKRTLASLGFLPSAKHYFPSGPKASANPKLHRSVLHPFSETCAGMILGVKELVEVKNVSQQEGEQEIVRRNGRKGEGRGWDVAGSLR</sequence>
<evidence type="ECO:0000313" key="2">
    <source>
        <dbReference type="Proteomes" id="UP001230649"/>
    </source>
</evidence>
<dbReference type="Proteomes" id="UP001230649">
    <property type="component" value="Unassembled WGS sequence"/>
</dbReference>
<organism evidence="1 2">
    <name type="scientific">Naganishia adeliensis</name>
    <dbReference type="NCBI Taxonomy" id="92952"/>
    <lineage>
        <taxon>Eukaryota</taxon>
        <taxon>Fungi</taxon>
        <taxon>Dikarya</taxon>
        <taxon>Basidiomycota</taxon>
        <taxon>Agaricomycotina</taxon>
        <taxon>Tremellomycetes</taxon>
        <taxon>Filobasidiales</taxon>
        <taxon>Filobasidiaceae</taxon>
        <taxon>Naganishia</taxon>
    </lineage>
</organism>
<keyword evidence="2" id="KW-1185">Reference proteome</keyword>
<gene>
    <name evidence="1" type="ORF">QFC20_002955</name>
</gene>
<proteinExistence type="predicted"/>
<dbReference type="EMBL" id="JASBWS010000024">
    <property type="protein sequence ID" value="KAJ9110358.1"/>
    <property type="molecule type" value="Genomic_DNA"/>
</dbReference>
<protein>
    <submittedName>
        <fullName evidence="1">Uncharacterized protein</fullName>
    </submittedName>
</protein>
<name>A0ACC2WG30_9TREE</name>